<feature type="compositionally biased region" description="Basic and acidic residues" evidence="1">
    <location>
        <begin position="312"/>
        <end position="322"/>
    </location>
</feature>
<name>A0A7S1LAD4_ALECA</name>
<gene>
    <name evidence="2" type="ORF">ACAT0790_LOCUS6321</name>
</gene>
<evidence type="ECO:0000256" key="1">
    <source>
        <dbReference type="SAM" id="MobiDB-lite"/>
    </source>
</evidence>
<reference evidence="2" key="1">
    <citation type="submission" date="2021-01" db="EMBL/GenBank/DDBJ databases">
        <authorList>
            <person name="Corre E."/>
            <person name="Pelletier E."/>
            <person name="Niang G."/>
            <person name="Scheremetjew M."/>
            <person name="Finn R."/>
            <person name="Kale V."/>
            <person name="Holt S."/>
            <person name="Cochrane G."/>
            <person name="Meng A."/>
            <person name="Brown T."/>
            <person name="Cohen L."/>
        </authorList>
    </citation>
    <scope>NUCLEOTIDE SEQUENCE</scope>
    <source>
        <strain evidence="2">OF101</strain>
    </source>
</reference>
<feature type="compositionally biased region" description="Low complexity" evidence="1">
    <location>
        <begin position="280"/>
        <end position="308"/>
    </location>
</feature>
<organism evidence="2">
    <name type="scientific">Alexandrium catenella</name>
    <name type="common">Red tide dinoflagellate</name>
    <name type="synonym">Gonyaulax catenella</name>
    <dbReference type="NCBI Taxonomy" id="2925"/>
    <lineage>
        <taxon>Eukaryota</taxon>
        <taxon>Sar</taxon>
        <taxon>Alveolata</taxon>
        <taxon>Dinophyceae</taxon>
        <taxon>Gonyaulacales</taxon>
        <taxon>Pyrocystaceae</taxon>
        <taxon>Alexandrium</taxon>
    </lineage>
</organism>
<feature type="region of interest" description="Disordered" evidence="1">
    <location>
        <begin position="190"/>
        <end position="238"/>
    </location>
</feature>
<sequence length="330" mass="35220">MPSDGLDESLAQAASSLEISGEASMNQSTGKASSCGHCSMPSPSWSPASVGERRRRFSTRRSLSDLSESARMTPQDLKNRGLGIPWQKIPALCTITLQQGEMADRARQFCLLPTPELAKTAPSSPRPSEPSSPVAMQRLFADRVHRASLGQSPGRQHVPALSPALGLSCPASPQGLQPLPPPIAIPWEGLPSWPAGEGSPSAAEDRSPYLSPPRRLVRRRSLCSMPKASARARSPRAAAQLRAARQGAQERSQMLCKVQQSILKPRWRTASLQRTPQGTGKLAAALQGASAPRPAAAGEEPPAPCKGACFRSRVDEPSKENARPPNSCNR</sequence>
<feature type="compositionally biased region" description="Polar residues" evidence="1">
    <location>
        <begin position="12"/>
        <end position="32"/>
    </location>
</feature>
<accession>A0A7S1LAD4</accession>
<proteinExistence type="predicted"/>
<feature type="region of interest" description="Disordered" evidence="1">
    <location>
        <begin position="1"/>
        <end position="76"/>
    </location>
</feature>
<dbReference type="EMBL" id="HBGE01010807">
    <property type="protein sequence ID" value="CAD9098802.1"/>
    <property type="molecule type" value="Transcribed_RNA"/>
</dbReference>
<feature type="compositionally biased region" description="Low complexity" evidence="1">
    <location>
        <begin position="228"/>
        <end position="238"/>
    </location>
</feature>
<protein>
    <submittedName>
        <fullName evidence="2">Uncharacterized protein</fullName>
    </submittedName>
</protein>
<evidence type="ECO:0000313" key="2">
    <source>
        <dbReference type="EMBL" id="CAD9098802.1"/>
    </source>
</evidence>
<feature type="region of interest" description="Disordered" evidence="1">
    <location>
        <begin position="270"/>
        <end position="330"/>
    </location>
</feature>
<dbReference type="AlphaFoldDB" id="A0A7S1LAD4"/>